<feature type="signal peptide" evidence="1">
    <location>
        <begin position="1"/>
        <end position="21"/>
    </location>
</feature>
<keyword evidence="3" id="KW-1185">Reference proteome</keyword>
<proteinExistence type="predicted"/>
<name>A0A5B0E0X9_9HYPH</name>
<evidence type="ECO:0000313" key="3">
    <source>
        <dbReference type="Proteomes" id="UP000324738"/>
    </source>
</evidence>
<feature type="chain" id="PRO_5022892127" description="DUF1795 domain-containing protein" evidence="1">
    <location>
        <begin position="22"/>
        <end position="194"/>
    </location>
</feature>
<dbReference type="AlphaFoldDB" id="A0A5B0E0X9"/>
<evidence type="ECO:0000313" key="2">
    <source>
        <dbReference type="EMBL" id="KAA0971611.1"/>
    </source>
</evidence>
<dbReference type="OrthoDB" id="7906797at2"/>
<sequence>MRTVFAALAVLVIGFSTSGHAAPFGLKMGARPPDFTILRDNRDGTVVLSTVPRAFPGLSHYFARFDASHGLCSVAGSTKPFENDPLGIAVRDYFVGLERRLNEMYGRSKAYNFAKPGDNSVNAGSWVEAVATRERVVYTFWNADAGSRLKFSVRSIALSIGASADHKPFVMLQFDFENYPDCERTQRIREAMAL</sequence>
<gene>
    <name evidence="2" type="ORF">FPY71_00265</name>
</gene>
<organism evidence="2 3">
    <name type="scientific">Aureimonas fodinaquatilis</name>
    <dbReference type="NCBI Taxonomy" id="2565783"/>
    <lineage>
        <taxon>Bacteria</taxon>
        <taxon>Pseudomonadati</taxon>
        <taxon>Pseudomonadota</taxon>
        <taxon>Alphaproteobacteria</taxon>
        <taxon>Hyphomicrobiales</taxon>
        <taxon>Aurantimonadaceae</taxon>
        <taxon>Aureimonas</taxon>
    </lineage>
</organism>
<accession>A0A5B0E0X9</accession>
<reference evidence="2 3" key="1">
    <citation type="submission" date="2019-08" db="EMBL/GenBank/DDBJ databases">
        <title>Aureimonas fodiniaquatilis sp. nov., isolated from a coal mine wastewater.</title>
        <authorList>
            <person name="Kim W."/>
        </authorList>
    </citation>
    <scope>NUCLEOTIDE SEQUENCE [LARGE SCALE GENOMIC DNA]</scope>
    <source>
        <strain evidence="2 3">CAU 1482</strain>
    </source>
</reference>
<dbReference type="EMBL" id="VTWH01000001">
    <property type="protein sequence ID" value="KAA0971611.1"/>
    <property type="molecule type" value="Genomic_DNA"/>
</dbReference>
<keyword evidence="1" id="KW-0732">Signal</keyword>
<dbReference type="Proteomes" id="UP000324738">
    <property type="component" value="Unassembled WGS sequence"/>
</dbReference>
<evidence type="ECO:0008006" key="4">
    <source>
        <dbReference type="Google" id="ProtNLM"/>
    </source>
</evidence>
<protein>
    <recommendedName>
        <fullName evidence="4">DUF1795 domain-containing protein</fullName>
    </recommendedName>
</protein>
<evidence type="ECO:0000256" key="1">
    <source>
        <dbReference type="SAM" id="SignalP"/>
    </source>
</evidence>
<comment type="caution">
    <text evidence="2">The sequence shown here is derived from an EMBL/GenBank/DDBJ whole genome shotgun (WGS) entry which is preliminary data.</text>
</comment>
<dbReference type="RefSeq" id="WP_149296494.1">
    <property type="nucleotide sequence ID" value="NZ_VTWH01000001.1"/>
</dbReference>